<protein>
    <submittedName>
        <fullName evidence="2">RNA polymerase sigma factor</fullName>
    </submittedName>
</protein>
<proteinExistence type="predicted"/>
<dbReference type="InterPro" id="IPR036388">
    <property type="entry name" value="WH-like_DNA-bd_sf"/>
</dbReference>
<dbReference type="SUPFAM" id="SSF88659">
    <property type="entry name" value="Sigma3 and sigma4 domains of RNA polymerase sigma factors"/>
    <property type="match status" value="1"/>
</dbReference>
<name>A0ABV4DT65_9CLOT</name>
<evidence type="ECO:0000259" key="1">
    <source>
        <dbReference type="Pfam" id="PF08281"/>
    </source>
</evidence>
<dbReference type="NCBIfam" id="TIGR02937">
    <property type="entry name" value="sigma70-ECF"/>
    <property type="match status" value="1"/>
</dbReference>
<accession>A0ABV4DT65</accession>
<evidence type="ECO:0000313" key="2">
    <source>
        <dbReference type="EMBL" id="MEY8762430.1"/>
    </source>
</evidence>
<dbReference type="Proteomes" id="UP001565220">
    <property type="component" value="Unassembled WGS sequence"/>
</dbReference>
<dbReference type="InterPro" id="IPR013249">
    <property type="entry name" value="RNA_pol_sigma70_r4_t2"/>
</dbReference>
<dbReference type="RefSeq" id="WP_179978074.1">
    <property type="nucleotide sequence ID" value="NZ_JBGFFE010000002.1"/>
</dbReference>
<dbReference type="Gene3D" id="1.10.10.10">
    <property type="entry name" value="Winged helix-like DNA-binding domain superfamily/Winged helix DNA-binding domain"/>
    <property type="match status" value="1"/>
</dbReference>
<evidence type="ECO:0000313" key="3">
    <source>
        <dbReference type="Proteomes" id="UP001565220"/>
    </source>
</evidence>
<keyword evidence="3" id="KW-1185">Reference proteome</keyword>
<dbReference type="Pfam" id="PF08281">
    <property type="entry name" value="Sigma70_r4_2"/>
    <property type="match status" value="1"/>
</dbReference>
<sequence>MKPSSFNKLLLKKFNHKIQDDFQTTIQFQFDHMARKVMIRTRSNCYRSINRQSKRECLFSEMSELELSKLQTFDTYHLDSRIYEILSLNVEVIDYQIAEALDILPKRKRDIILMSYYLEMSDAEIADELGVNRSTVYRNRTSALEIIKELLEEDL</sequence>
<organism evidence="2 3">
    <name type="scientific">Clostridium lapidicellarium</name>
    <dbReference type="NCBI Taxonomy" id="3240931"/>
    <lineage>
        <taxon>Bacteria</taxon>
        <taxon>Bacillati</taxon>
        <taxon>Bacillota</taxon>
        <taxon>Clostridia</taxon>
        <taxon>Eubacteriales</taxon>
        <taxon>Clostridiaceae</taxon>
        <taxon>Clostridium</taxon>
    </lineage>
</organism>
<dbReference type="InterPro" id="IPR013324">
    <property type="entry name" value="RNA_pol_sigma_r3/r4-like"/>
</dbReference>
<dbReference type="CDD" id="cd06171">
    <property type="entry name" value="Sigma70_r4"/>
    <property type="match status" value="1"/>
</dbReference>
<comment type="caution">
    <text evidence="2">The sequence shown here is derived from an EMBL/GenBank/DDBJ whole genome shotgun (WGS) entry which is preliminary data.</text>
</comment>
<feature type="domain" description="RNA polymerase sigma factor 70 region 4 type 2" evidence="1">
    <location>
        <begin position="96"/>
        <end position="143"/>
    </location>
</feature>
<reference evidence="2 3" key="1">
    <citation type="submission" date="2024-08" db="EMBL/GenBank/DDBJ databases">
        <title>Clostridium lapicellarii sp. nov., and Clostridium renhuaiense sp. nov., two species isolated from the mud in a fermentation cellar used for producing sauce-flavour Chinese liquors.</title>
        <authorList>
            <person name="Yang F."/>
            <person name="Wang H."/>
            <person name="Chen L.Q."/>
            <person name="Zhou N."/>
            <person name="Lu J.J."/>
            <person name="Pu X.X."/>
            <person name="Wan B."/>
            <person name="Wang L."/>
            <person name="Liu S.J."/>
        </authorList>
    </citation>
    <scope>NUCLEOTIDE SEQUENCE [LARGE SCALE GENOMIC DNA]</scope>
    <source>
        <strain evidence="2 3">MT-113</strain>
    </source>
</reference>
<dbReference type="EMBL" id="JBGFFE010000002">
    <property type="protein sequence ID" value="MEY8762430.1"/>
    <property type="molecule type" value="Genomic_DNA"/>
</dbReference>
<gene>
    <name evidence="2" type="ORF">AB8S09_02025</name>
</gene>
<dbReference type="InterPro" id="IPR014284">
    <property type="entry name" value="RNA_pol_sigma-70_dom"/>
</dbReference>